<evidence type="ECO:0000256" key="1">
    <source>
        <dbReference type="SAM" id="MobiDB-lite"/>
    </source>
</evidence>
<name>E5XUK3_SEGRC</name>
<dbReference type="RefSeq" id="WP_007471982.1">
    <property type="nucleotide sequence ID" value="NZ_KI391953.1"/>
</dbReference>
<dbReference type="HOGENOM" id="CLU_2048123_0_0_11"/>
<keyword evidence="2" id="KW-0732">Signal</keyword>
<evidence type="ECO:0000313" key="3">
    <source>
        <dbReference type="EMBL" id="EFV11982.1"/>
    </source>
</evidence>
<feature type="chain" id="PRO_5003202979" description="Hemophore-related protein" evidence="2">
    <location>
        <begin position="27"/>
        <end position="120"/>
    </location>
</feature>
<sequence length="120" mass="12707">MPRLRSFAPILIAASAGLAFPAAANADIESDIVNTKCSADQIEAALQQVSPVAYGFLTADPQRRADAEQQLSSFLSQSPSGRKATLHKPSEDGKPSLLATLTSPQYASVSQQVLNTCDQF</sequence>
<accession>E5XUK3</accession>
<feature type="signal peptide" evidence="2">
    <location>
        <begin position="1"/>
        <end position="26"/>
    </location>
</feature>
<reference evidence="3 4" key="1">
    <citation type="journal article" date="2011" name="Stand. Genomic Sci.">
        <title>High quality draft genome sequence of Segniliparus rugosus CDC 945(T)= (ATCC BAA-974(T)).</title>
        <authorList>
            <person name="Earl A.M."/>
            <person name="Desjardins C.A."/>
            <person name="Fitzgerald M.G."/>
            <person name="Arachchi H.M."/>
            <person name="Zeng Q."/>
            <person name="Mehta T."/>
            <person name="Griggs A."/>
            <person name="Birren B.W."/>
            <person name="Toney N.C."/>
            <person name="Carr J."/>
            <person name="Posey J."/>
            <person name="Butler W.R."/>
        </authorList>
    </citation>
    <scope>NUCLEOTIDE SEQUENCE [LARGE SCALE GENOMIC DNA]</scope>
    <source>
        <strain evidence="4">ATCC BAA-974 / DSM 45345 / CCUG 50838 / CIP 108380 / JCM 13579 / CDC 945</strain>
    </source>
</reference>
<proteinExistence type="predicted"/>
<dbReference type="OrthoDB" id="9847105at2"/>
<dbReference type="EMBL" id="ACZI02000001">
    <property type="protein sequence ID" value="EFV11982.1"/>
    <property type="molecule type" value="Genomic_DNA"/>
</dbReference>
<organism evidence="3 4">
    <name type="scientific">Segniliparus rugosus (strain ATCC BAA-974 / DSM 45345 / CCUG 50838 / CIP 108380 / JCM 13579 / CDC 945)</name>
    <dbReference type="NCBI Taxonomy" id="679197"/>
    <lineage>
        <taxon>Bacteria</taxon>
        <taxon>Bacillati</taxon>
        <taxon>Actinomycetota</taxon>
        <taxon>Actinomycetes</taxon>
        <taxon>Mycobacteriales</taxon>
        <taxon>Segniliparaceae</taxon>
        <taxon>Segniliparus</taxon>
    </lineage>
</organism>
<evidence type="ECO:0000256" key="2">
    <source>
        <dbReference type="SAM" id="SignalP"/>
    </source>
</evidence>
<gene>
    <name evidence="3" type="ORF">HMPREF9336_03175</name>
</gene>
<dbReference type="AlphaFoldDB" id="E5XUK3"/>
<protein>
    <recommendedName>
        <fullName evidence="5">Hemophore-related protein</fullName>
    </recommendedName>
</protein>
<comment type="caution">
    <text evidence="3">The sequence shown here is derived from an EMBL/GenBank/DDBJ whole genome shotgun (WGS) entry which is preliminary data.</text>
</comment>
<feature type="compositionally biased region" description="Low complexity" evidence="1">
    <location>
        <begin position="69"/>
        <end position="80"/>
    </location>
</feature>
<feature type="region of interest" description="Disordered" evidence="1">
    <location>
        <begin position="67"/>
        <end position="98"/>
    </location>
</feature>
<keyword evidence="4" id="KW-1185">Reference proteome</keyword>
<evidence type="ECO:0008006" key="5">
    <source>
        <dbReference type="Google" id="ProtNLM"/>
    </source>
</evidence>
<dbReference type="STRING" id="679197.HMPREF9336_03175"/>
<dbReference type="Proteomes" id="UP000004816">
    <property type="component" value="Unassembled WGS sequence"/>
</dbReference>
<evidence type="ECO:0000313" key="4">
    <source>
        <dbReference type="Proteomes" id="UP000004816"/>
    </source>
</evidence>